<dbReference type="AlphaFoldDB" id="A0A0J8B035"/>
<dbReference type="GO" id="GO:0000976">
    <property type="term" value="F:transcription cis-regulatory region binding"/>
    <property type="evidence" value="ECO:0007669"/>
    <property type="project" value="TreeGrafter"/>
</dbReference>
<dbReference type="OrthoDB" id="308861at2759"/>
<reference evidence="1 2" key="1">
    <citation type="journal article" date="2014" name="Nature">
        <title>The genome of the recently domesticated crop plant sugar beet (Beta vulgaris).</title>
        <authorList>
            <person name="Dohm J.C."/>
            <person name="Minoche A.E."/>
            <person name="Holtgrawe D."/>
            <person name="Capella-Gutierrez S."/>
            <person name="Zakrzewski F."/>
            <person name="Tafer H."/>
            <person name="Rupp O."/>
            <person name="Sorensen T.R."/>
            <person name="Stracke R."/>
            <person name="Reinhardt R."/>
            <person name="Goesmann A."/>
            <person name="Kraft T."/>
            <person name="Schulz B."/>
            <person name="Stadler P.F."/>
            <person name="Schmidt T."/>
            <person name="Gabaldon T."/>
            <person name="Lehrach H."/>
            <person name="Weisshaar B."/>
            <person name="Himmelbauer H."/>
        </authorList>
    </citation>
    <scope>NUCLEOTIDE SEQUENCE [LARGE SCALE GENOMIC DNA]</scope>
    <source>
        <tissue evidence="1">Taproot</tissue>
    </source>
</reference>
<evidence type="ECO:0000313" key="1">
    <source>
        <dbReference type="EMBL" id="KMS94336.1"/>
    </source>
</evidence>
<accession>A0A0J8B035</accession>
<evidence type="ECO:0000313" key="2">
    <source>
        <dbReference type="Proteomes" id="UP000035740"/>
    </source>
</evidence>
<dbReference type="GO" id="GO:0003682">
    <property type="term" value="F:chromatin binding"/>
    <property type="evidence" value="ECO:0007669"/>
    <property type="project" value="TreeGrafter"/>
</dbReference>
<proteinExistence type="predicted"/>
<dbReference type="GO" id="GO:0016251">
    <property type="term" value="F:RNA polymerase II general transcription initiation factor activity"/>
    <property type="evidence" value="ECO:0007669"/>
    <property type="project" value="TreeGrafter"/>
</dbReference>
<dbReference type="PANTHER" id="PTHR15137:SF9">
    <property type="entry name" value="TRANSCRIPTION INITIATION FACTOR TFIID SUBUNIT 2"/>
    <property type="match status" value="1"/>
</dbReference>
<protein>
    <submittedName>
        <fullName evidence="1">Uncharacterized protein</fullName>
    </submittedName>
</protein>
<dbReference type="InterPro" id="IPR027268">
    <property type="entry name" value="Peptidase_M4/M1_CTD_sf"/>
</dbReference>
<dbReference type="Gramene" id="KMS94336">
    <property type="protein sequence ID" value="KMS94336"/>
    <property type="gene ID" value="BVRB_022430"/>
</dbReference>
<sequence length="230" mass="25864">EIHCRHFRWKSSLVMHMLSDLIGEAPFRDIIRQLLEDNDAPGETSAMVIEAADGETPSAHQLAADKSSSGSARGISTKRLLKLCRHRSALNLDDFCDRWINGVRCPVLKVQSQFERKKSACKLRIEQVGVIMHGILKVLCILQLSFGFRSSTGFRFTFTKLTNKCTSMKVGWILMSNHSYFRATPKSEKIENASVLRLAKMETMKISPTGSLFLLLYPQSSTNSVLAKKK</sequence>
<dbReference type="Gene3D" id="1.10.390.10">
    <property type="entry name" value="Neutral Protease Domain 2"/>
    <property type="match status" value="1"/>
</dbReference>
<gene>
    <name evidence="1" type="ORF">BVRB_022430</name>
</gene>
<dbReference type="GO" id="GO:0006367">
    <property type="term" value="P:transcription initiation at RNA polymerase II promoter"/>
    <property type="evidence" value="ECO:0007669"/>
    <property type="project" value="TreeGrafter"/>
</dbReference>
<name>A0A0J8B035_BETVV</name>
<dbReference type="EMBL" id="KQ094208">
    <property type="protein sequence ID" value="KMS94336.1"/>
    <property type="molecule type" value="Genomic_DNA"/>
</dbReference>
<dbReference type="GO" id="GO:0005669">
    <property type="term" value="C:transcription factor TFIID complex"/>
    <property type="evidence" value="ECO:0007669"/>
    <property type="project" value="InterPro"/>
</dbReference>
<feature type="non-terminal residue" evidence="1">
    <location>
        <position position="1"/>
    </location>
</feature>
<dbReference type="PANTHER" id="PTHR15137">
    <property type="entry name" value="TRANSCRIPTION INITIATION FACTOR TFIID"/>
    <property type="match status" value="1"/>
</dbReference>
<organism evidence="1 2">
    <name type="scientific">Beta vulgaris subsp. vulgaris</name>
    <name type="common">Beet</name>
    <dbReference type="NCBI Taxonomy" id="3555"/>
    <lineage>
        <taxon>Eukaryota</taxon>
        <taxon>Viridiplantae</taxon>
        <taxon>Streptophyta</taxon>
        <taxon>Embryophyta</taxon>
        <taxon>Tracheophyta</taxon>
        <taxon>Spermatophyta</taxon>
        <taxon>Magnoliopsida</taxon>
        <taxon>eudicotyledons</taxon>
        <taxon>Gunneridae</taxon>
        <taxon>Pentapetalae</taxon>
        <taxon>Caryophyllales</taxon>
        <taxon>Chenopodiaceae</taxon>
        <taxon>Betoideae</taxon>
        <taxon>Beta</taxon>
    </lineage>
</organism>
<keyword evidence="2" id="KW-1185">Reference proteome</keyword>
<dbReference type="Proteomes" id="UP000035740">
    <property type="component" value="Unassembled WGS sequence"/>
</dbReference>
<dbReference type="InterPro" id="IPR037813">
    <property type="entry name" value="TAF2"/>
</dbReference>